<evidence type="ECO:0000313" key="2">
    <source>
        <dbReference type="Proteomes" id="UP000217076"/>
    </source>
</evidence>
<accession>A0A1G7YAF5</accession>
<protein>
    <submittedName>
        <fullName evidence="1">Uncharacterized protein</fullName>
    </submittedName>
</protein>
<sequence length="89" mass="10011">MAATTSQQRWRAKNRPVKSQLNVMARAQVHGFLTEAAQAFDLKGKAEAVSFAAYLTQGLRQQAEHNPEARRLLDLLAGAYHRDRDMYAP</sequence>
<dbReference type="OrthoDB" id="7360070at2"/>
<keyword evidence="2" id="KW-1185">Reference proteome</keyword>
<gene>
    <name evidence="1" type="ORF">SAMN05421742_103231</name>
</gene>
<organism evidence="1 2">
    <name type="scientific">Roseospirillum parvum</name>
    <dbReference type="NCBI Taxonomy" id="83401"/>
    <lineage>
        <taxon>Bacteria</taxon>
        <taxon>Pseudomonadati</taxon>
        <taxon>Pseudomonadota</taxon>
        <taxon>Alphaproteobacteria</taxon>
        <taxon>Rhodospirillales</taxon>
        <taxon>Rhodospirillaceae</taxon>
        <taxon>Roseospirillum</taxon>
    </lineage>
</organism>
<name>A0A1G7YAF5_9PROT</name>
<dbReference type="EMBL" id="FNCV01000003">
    <property type="protein sequence ID" value="SDG92980.1"/>
    <property type="molecule type" value="Genomic_DNA"/>
</dbReference>
<dbReference type="AlphaFoldDB" id="A0A1G7YAF5"/>
<reference evidence="2" key="1">
    <citation type="submission" date="2016-10" db="EMBL/GenBank/DDBJ databases">
        <authorList>
            <person name="Varghese N."/>
            <person name="Submissions S."/>
        </authorList>
    </citation>
    <scope>NUCLEOTIDE SEQUENCE [LARGE SCALE GENOMIC DNA]</scope>
    <source>
        <strain evidence="2">930I</strain>
    </source>
</reference>
<evidence type="ECO:0000313" key="1">
    <source>
        <dbReference type="EMBL" id="SDG92980.1"/>
    </source>
</evidence>
<proteinExistence type="predicted"/>
<dbReference type="STRING" id="83401.SAMN05421742_103231"/>
<dbReference type="Proteomes" id="UP000217076">
    <property type="component" value="Unassembled WGS sequence"/>
</dbReference>
<dbReference type="RefSeq" id="WP_092617081.1">
    <property type="nucleotide sequence ID" value="NZ_FNCV01000003.1"/>
</dbReference>